<dbReference type="SUPFAM" id="SSF53244">
    <property type="entry name" value="MurD-like peptide ligases, peptide-binding domain"/>
    <property type="match status" value="1"/>
</dbReference>
<dbReference type="InterPro" id="IPR005758">
    <property type="entry name" value="UDP-N-AcMur_Ala_ligase_MurC"/>
</dbReference>
<dbReference type="OrthoDB" id="9804126at2"/>
<dbReference type="Pfam" id="PF02875">
    <property type="entry name" value="Mur_ligase_C"/>
    <property type="match status" value="1"/>
</dbReference>
<evidence type="ECO:0000256" key="9">
    <source>
        <dbReference type="ARBA" id="ARBA00022960"/>
    </source>
</evidence>
<evidence type="ECO:0000256" key="10">
    <source>
        <dbReference type="ARBA" id="ARBA00022984"/>
    </source>
</evidence>
<keyword evidence="4 14" id="KW-0963">Cytoplasm</keyword>
<dbReference type="InterPro" id="IPR036615">
    <property type="entry name" value="Mur_ligase_C_dom_sf"/>
</dbReference>
<keyword evidence="10 14" id="KW-0573">Peptidoglycan synthesis</keyword>
<evidence type="ECO:0000256" key="4">
    <source>
        <dbReference type="ARBA" id="ARBA00022490"/>
    </source>
</evidence>
<comment type="function">
    <text evidence="14">Cell wall formation.</text>
</comment>
<dbReference type="NCBIfam" id="TIGR01082">
    <property type="entry name" value="murC"/>
    <property type="match status" value="1"/>
</dbReference>
<dbReference type="AlphaFoldDB" id="A0A5C1QL54"/>
<feature type="domain" description="Mur ligase central" evidence="17">
    <location>
        <begin position="118"/>
        <end position="300"/>
    </location>
</feature>
<dbReference type="GO" id="GO:0008360">
    <property type="term" value="P:regulation of cell shape"/>
    <property type="evidence" value="ECO:0007669"/>
    <property type="project" value="UniProtKB-KW"/>
</dbReference>
<evidence type="ECO:0000259" key="15">
    <source>
        <dbReference type="Pfam" id="PF01225"/>
    </source>
</evidence>
<protein>
    <recommendedName>
        <fullName evidence="3 14">UDP-N-acetylmuramate--L-alanine ligase</fullName>
        <ecNumber evidence="3 14">6.3.2.8</ecNumber>
    </recommendedName>
    <alternativeName>
        <fullName evidence="14">UDP-N-acetylmuramoyl-L-alanine synthetase</fullName>
    </alternativeName>
</protein>
<keyword evidence="7 14" id="KW-0547">Nucleotide-binding</keyword>
<evidence type="ECO:0000259" key="16">
    <source>
        <dbReference type="Pfam" id="PF02875"/>
    </source>
</evidence>
<reference evidence="18 19" key="1">
    <citation type="submission" date="2019-02" db="EMBL/GenBank/DDBJ databases">
        <title>Complete Genome Sequence and Methylome Analysis of free living Spirochaetas.</title>
        <authorList>
            <person name="Fomenkov A."/>
            <person name="Dubinina G."/>
            <person name="Leshcheva N."/>
            <person name="Mikheeva N."/>
            <person name="Grabovich M."/>
            <person name="Vincze T."/>
            <person name="Roberts R.J."/>
        </authorList>
    </citation>
    <scope>NUCLEOTIDE SEQUENCE [LARGE SCALE GENOMIC DNA]</scope>
    <source>
        <strain evidence="18 19">K2</strain>
    </source>
</reference>
<keyword evidence="19" id="KW-1185">Reference proteome</keyword>
<comment type="catalytic activity">
    <reaction evidence="13 14">
        <text>UDP-N-acetyl-alpha-D-muramate + L-alanine + ATP = UDP-N-acetyl-alpha-D-muramoyl-L-alanine + ADP + phosphate + H(+)</text>
        <dbReference type="Rhea" id="RHEA:23372"/>
        <dbReference type="ChEBI" id="CHEBI:15378"/>
        <dbReference type="ChEBI" id="CHEBI:30616"/>
        <dbReference type="ChEBI" id="CHEBI:43474"/>
        <dbReference type="ChEBI" id="CHEBI:57972"/>
        <dbReference type="ChEBI" id="CHEBI:70757"/>
        <dbReference type="ChEBI" id="CHEBI:83898"/>
        <dbReference type="ChEBI" id="CHEBI:456216"/>
        <dbReference type="EC" id="6.3.2.8"/>
    </reaction>
</comment>
<dbReference type="SUPFAM" id="SSF51984">
    <property type="entry name" value="MurCD N-terminal domain"/>
    <property type="match status" value="1"/>
</dbReference>
<evidence type="ECO:0000256" key="13">
    <source>
        <dbReference type="ARBA" id="ARBA00047833"/>
    </source>
</evidence>
<evidence type="ECO:0000256" key="5">
    <source>
        <dbReference type="ARBA" id="ARBA00022598"/>
    </source>
</evidence>
<keyword evidence="9 14" id="KW-0133">Cell shape</keyword>
<dbReference type="Pfam" id="PF08245">
    <property type="entry name" value="Mur_ligase_M"/>
    <property type="match status" value="1"/>
</dbReference>
<evidence type="ECO:0000256" key="1">
    <source>
        <dbReference type="ARBA" id="ARBA00004496"/>
    </source>
</evidence>
<dbReference type="UniPathway" id="UPA00219"/>
<comment type="subcellular location">
    <subcellularLocation>
        <location evidence="1 14">Cytoplasm</location>
    </subcellularLocation>
</comment>
<feature type="domain" description="Mur ligase C-terminal" evidence="16">
    <location>
        <begin position="334"/>
        <end position="465"/>
    </location>
</feature>
<evidence type="ECO:0000256" key="6">
    <source>
        <dbReference type="ARBA" id="ARBA00022618"/>
    </source>
</evidence>
<dbReference type="GO" id="GO:0008763">
    <property type="term" value="F:UDP-N-acetylmuramate-L-alanine ligase activity"/>
    <property type="evidence" value="ECO:0007669"/>
    <property type="project" value="UniProtKB-UniRule"/>
</dbReference>
<organism evidence="18 19">
    <name type="scientific">Oceanispirochaeta crateris</name>
    <dbReference type="NCBI Taxonomy" id="2518645"/>
    <lineage>
        <taxon>Bacteria</taxon>
        <taxon>Pseudomonadati</taxon>
        <taxon>Spirochaetota</taxon>
        <taxon>Spirochaetia</taxon>
        <taxon>Spirochaetales</taxon>
        <taxon>Spirochaetaceae</taxon>
        <taxon>Oceanispirochaeta</taxon>
    </lineage>
</organism>
<feature type="binding site" evidence="14">
    <location>
        <begin position="120"/>
        <end position="126"/>
    </location>
    <ligand>
        <name>ATP</name>
        <dbReference type="ChEBI" id="CHEBI:30616"/>
    </ligand>
</feature>
<accession>A0A5C1QL54</accession>
<dbReference type="GO" id="GO:0005737">
    <property type="term" value="C:cytoplasm"/>
    <property type="evidence" value="ECO:0007669"/>
    <property type="project" value="UniProtKB-SubCell"/>
</dbReference>
<dbReference type="Gene3D" id="3.90.190.20">
    <property type="entry name" value="Mur ligase, C-terminal domain"/>
    <property type="match status" value="1"/>
</dbReference>
<dbReference type="InterPro" id="IPR000713">
    <property type="entry name" value="Mur_ligase_N"/>
</dbReference>
<name>A0A5C1QL54_9SPIO</name>
<sequence length="483" mass="53527">MRKQSFSLRSGQNVYMVGIKGTGMAALAEIFQSRGLNVTGSDVDEEFYTDRVLREIGIPYFNGFSVDQIPLNLDFAIRSAAYGTEHPEVAELLKRDVPLLLYAEALGLLSREHSAAAVAGVHGKTTTTALCGTLVQALGLPGTVLVGSAVPAFGNRSTLVQGHDFFLAETCEYRRHFMNFSPDRMILTSVEADHLDYFKDEADVENAFCDFIATLPEKGALIYCHDDPGARRTAMRMADQRPDIRMIPYGFQVTGSGKITKIQSDASGENHFRVEGLHTGFRLRIPGDHIILDAAAALLLVLDQFDSLGGCSLDDPEIQKSLEEGIYNFTGSRRRSEIIGESQGILVMDDYGHHPSAVKKTLEGIREFYPGRRIIVDFMSHTYSRTAALLDDFAKSFGAADEVILHKIYASAREVFNGKISGKDLYEKTCEHHKLVRYFEEPEEALPYLKETLKEGDLFVTMGAGDNWQLGRSVLKSLKETQS</sequence>
<dbReference type="Gene3D" id="3.40.1190.10">
    <property type="entry name" value="Mur-like, catalytic domain"/>
    <property type="match status" value="1"/>
</dbReference>
<dbReference type="GO" id="GO:0051301">
    <property type="term" value="P:cell division"/>
    <property type="evidence" value="ECO:0007669"/>
    <property type="project" value="UniProtKB-KW"/>
</dbReference>
<evidence type="ECO:0000256" key="11">
    <source>
        <dbReference type="ARBA" id="ARBA00023306"/>
    </source>
</evidence>
<dbReference type="PANTHER" id="PTHR43445:SF3">
    <property type="entry name" value="UDP-N-ACETYLMURAMATE--L-ALANINE LIGASE"/>
    <property type="match status" value="1"/>
</dbReference>
<dbReference type="Gene3D" id="3.40.50.720">
    <property type="entry name" value="NAD(P)-binding Rossmann-like Domain"/>
    <property type="match status" value="1"/>
</dbReference>
<feature type="domain" description="Mur ligase N-terminal catalytic" evidence="15">
    <location>
        <begin position="14"/>
        <end position="112"/>
    </location>
</feature>
<evidence type="ECO:0000256" key="3">
    <source>
        <dbReference type="ARBA" id="ARBA00012211"/>
    </source>
</evidence>
<dbReference type="GO" id="GO:0005524">
    <property type="term" value="F:ATP binding"/>
    <property type="evidence" value="ECO:0007669"/>
    <property type="project" value="UniProtKB-UniRule"/>
</dbReference>
<dbReference type="HAMAP" id="MF_00046">
    <property type="entry name" value="MurC"/>
    <property type="match status" value="1"/>
</dbReference>
<comment type="pathway">
    <text evidence="2 14">Cell wall biogenesis; peptidoglycan biosynthesis.</text>
</comment>
<keyword evidence="6 14" id="KW-0132">Cell division</keyword>
<dbReference type="InterPro" id="IPR036565">
    <property type="entry name" value="Mur-like_cat_sf"/>
</dbReference>
<dbReference type="EC" id="6.3.2.8" evidence="3 14"/>
<evidence type="ECO:0000256" key="7">
    <source>
        <dbReference type="ARBA" id="ARBA00022741"/>
    </source>
</evidence>
<dbReference type="GO" id="GO:0009252">
    <property type="term" value="P:peptidoglycan biosynthetic process"/>
    <property type="evidence" value="ECO:0007669"/>
    <property type="project" value="UniProtKB-UniRule"/>
</dbReference>
<dbReference type="InterPro" id="IPR004101">
    <property type="entry name" value="Mur_ligase_C"/>
</dbReference>
<evidence type="ECO:0000256" key="14">
    <source>
        <dbReference type="HAMAP-Rule" id="MF_00046"/>
    </source>
</evidence>
<keyword evidence="12 14" id="KW-0961">Cell wall biogenesis/degradation</keyword>
<proteinExistence type="inferred from homology"/>
<dbReference type="SUPFAM" id="SSF53623">
    <property type="entry name" value="MurD-like peptide ligases, catalytic domain"/>
    <property type="match status" value="1"/>
</dbReference>
<dbReference type="Pfam" id="PF01225">
    <property type="entry name" value="Mur_ligase"/>
    <property type="match status" value="1"/>
</dbReference>
<evidence type="ECO:0000256" key="12">
    <source>
        <dbReference type="ARBA" id="ARBA00023316"/>
    </source>
</evidence>
<keyword evidence="8 14" id="KW-0067">ATP-binding</keyword>
<comment type="similarity">
    <text evidence="14">Belongs to the MurCDEF family.</text>
</comment>
<dbReference type="Proteomes" id="UP000324209">
    <property type="component" value="Chromosome"/>
</dbReference>
<evidence type="ECO:0000313" key="19">
    <source>
        <dbReference type="Proteomes" id="UP000324209"/>
    </source>
</evidence>
<dbReference type="EMBL" id="CP036150">
    <property type="protein sequence ID" value="QEN08207.1"/>
    <property type="molecule type" value="Genomic_DNA"/>
</dbReference>
<keyword evidence="5 14" id="KW-0436">Ligase</keyword>
<evidence type="ECO:0000256" key="2">
    <source>
        <dbReference type="ARBA" id="ARBA00004752"/>
    </source>
</evidence>
<evidence type="ECO:0000256" key="8">
    <source>
        <dbReference type="ARBA" id="ARBA00022840"/>
    </source>
</evidence>
<evidence type="ECO:0000259" key="17">
    <source>
        <dbReference type="Pfam" id="PF08245"/>
    </source>
</evidence>
<dbReference type="KEGG" id="ock:EXM22_09490"/>
<dbReference type="InterPro" id="IPR050061">
    <property type="entry name" value="MurCDEF_pg_biosynth"/>
</dbReference>
<dbReference type="GO" id="GO:0071555">
    <property type="term" value="P:cell wall organization"/>
    <property type="evidence" value="ECO:0007669"/>
    <property type="project" value="UniProtKB-KW"/>
</dbReference>
<dbReference type="InterPro" id="IPR013221">
    <property type="entry name" value="Mur_ligase_cen"/>
</dbReference>
<dbReference type="PANTHER" id="PTHR43445">
    <property type="entry name" value="UDP-N-ACETYLMURAMATE--L-ALANINE LIGASE-RELATED"/>
    <property type="match status" value="1"/>
</dbReference>
<keyword evidence="11 14" id="KW-0131">Cell cycle</keyword>
<gene>
    <name evidence="14 18" type="primary">murC</name>
    <name evidence="18" type="ORF">EXM22_09490</name>
</gene>
<evidence type="ECO:0000313" key="18">
    <source>
        <dbReference type="EMBL" id="QEN08207.1"/>
    </source>
</evidence>